<dbReference type="EMBL" id="JAQQWN010000008">
    <property type="protein sequence ID" value="KAK8070912.1"/>
    <property type="molecule type" value="Genomic_DNA"/>
</dbReference>
<evidence type="ECO:0000313" key="2">
    <source>
        <dbReference type="EMBL" id="KAK8070912.1"/>
    </source>
</evidence>
<dbReference type="GeneID" id="92048490"/>
<protein>
    <submittedName>
        <fullName evidence="2">Uncharacterized protein</fullName>
    </submittedName>
</protein>
<name>A0ABR1VJ46_9PEZI</name>
<accession>A0ABR1VJ46</accession>
<gene>
    <name evidence="2" type="ORF">PG997_011115</name>
</gene>
<feature type="region of interest" description="Disordered" evidence="1">
    <location>
        <begin position="46"/>
        <end position="88"/>
    </location>
</feature>
<feature type="compositionally biased region" description="Basic and acidic residues" evidence="1">
    <location>
        <begin position="77"/>
        <end position="88"/>
    </location>
</feature>
<feature type="compositionally biased region" description="Basic and acidic residues" evidence="1">
    <location>
        <begin position="59"/>
        <end position="70"/>
    </location>
</feature>
<reference evidence="2 3" key="1">
    <citation type="submission" date="2023-01" db="EMBL/GenBank/DDBJ databases">
        <title>Analysis of 21 Apiospora genomes using comparative genomics revels a genus with tremendous synthesis potential of carbohydrate active enzymes and secondary metabolites.</title>
        <authorList>
            <person name="Sorensen T."/>
        </authorList>
    </citation>
    <scope>NUCLEOTIDE SEQUENCE [LARGE SCALE GENOMIC DNA]</scope>
    <source>
        <strain evidence="2 3">CBS 114990</strain>
    </source>
</reference>
<evidence type="ECO:0000313" key="3">
    <source>
        <dbReference type="Proteomes" id="UP001433268"/>
    </source>
</evidence>
<organism evidence="2 3">
    <name type="scientific">Apiospora hydei</name>
    <dbReference type="NCBI Taxonomy" id="1337664"/>
    <lineage>
        <taxon>Eukaryota</taxon>
        <taxon>Fungi</taxon>
        <taxon>Dikarya</taxon>
        <taxon>Ascomycota</taxon>
        <taxon>Pezizomycotina</taxon>
        <taxon>Sordariomycetes</taxon>
        <taxon>Xylariomycetidae</taxon>
        <taxon>Amphisphaeriales</taxon>
        <taxon>Apiosporaceae</taxon>
        <taxon>Apiospora</taxon>
    </lineage>
</organism>
<comment type="caution">
    <text evidence="2">The sequence shown here is derived from an EMBL/GenBank/DDBJ whole genome shotgun (WGS) entry which is preliminary data.</text>
</comment>
<dbReference type="RefSeq" id="XP_066664720.1">
    <property type="nucleotide sequence ID" value="XM_066815430.1"/>
</dbReference>
<dbReference type="Proteomes" id="UP001433268">
    <property type="component" value="Unassembled WGS sequence"/>
</dbReference>
<proteinExistence type="predicted"/>
<sequence length="88" mass="10443">MHCYCANYYSAVNCHNKVSQFGERCRLCTVMNEGVSARYDSFNHQAQAQSYQPQSYQDMLRDDSSREERRGRQRERKGKDSRKSRQHS</sequence>
<keyword evidence="3" id="KW-1185">Reference proteome</keyword>
<feature type="compositionally biased region" description="Low complexity" evidence="1">
    <location>
        <begin position="46"/>
        <end position="57"/>
    </location>
</feature>
<evidence type="ECO:0000256" key="1">
    <source>
        <dbReference type="SAM" id="MobiDB-lite"/>
    </source>
</evidence>